<evidence type="ECO:0000313" key="2">
    <source>
        <dbReference type="Proteomes" id="UP001596122"/>
    </source>
</evidence>
<name>A0ABW0GK51_9MICO</name>
<dbReference type="EMBL" id="JBHSLD010000001">
    <property type="protein sequence ID" value="MFC5379361.1"/>
    <property type="molecule type" value="Genomic_DNA"/>
</dbReference>
<protein>
    <submittedName>
        <fullName evidence="1">Uncharacterized protein</fullName>
    </submittedName>
</protein>
<evidence type="ECO:0000313" key="1">
    <source>
        <dbReference type="EMBL" id="MFC5379361.1"/>
    </source>
</evidence>
<comment type="caution">
    <text evidence="1">The sequence shown here is derived from an EMBL/GenBank/DDBJ whole genome shotgun (WGS) entry which is preliminary data.</text>
</comment>
<organism evidence="1 2">
    <name type="scientific">Aquipuribacter nitratireducens</name>
    <dbReference type="NCBI Taxonomy" id="650104"/>
    <lineage>
        <taxon>Bacteria</taxon>
        <taxon>Bacillati</taxon>
        <taxon>Actinomycetota</taxon>
        <taxon>Actinomycetes</taxon>
        <taxon>Micrococcales</taxon>
        <taxon>Intrasporangiaceae</taxon>
        <taxon>Aquipuribacter</taxon>
    </lineage>
</organism>
<dbReference type="Proteomes" id="UP001596122">
    <property type="component" value="Unassembled WGS sequence"/>
</dbReference>
<reference evidence="2" key="1">
    <citation type="journal article" date="2019" name="Int. J. Syst. Evol. Microbiol.">
        <title>The Global Catalogue of Microorganisms (GCM) 10K type strain sequencing project: providing services to taxonomists for standard genome sequencing and annotation.</title>
        <authorList>
            <consortium name="The Broad Institute Genomics Platform"/>
            <consortium name="The Broad Institute Genome Sequencing Center for Infectious Disease"/>
            <person name="Wu L."/>
            <person name="Ma J."/>
        </authorList>
    </citation>
    <scope>NUCLEOTIDE SEQUENCE [LARGE SCALE GENOMIC DNA]</scope>
    <source>
        <strain evidence="2">CCUG 43114</strain>
    </source>
</reference>
<gene>
    <name evidence="1" type="ORF">ACFPJ6_01020</name>
</gene>
<accession>A0ABW0GK51</accession>
<proteinExistence type="predicted"/>
<keyword evidence="2" id="KW-1185">Reference proteome</keyword>
<sequence length="126" mass="13351">MADDAQDGVLVHVEGPPDGDAEELAELVHLLRQDLLDLDVDAVDPVEADSAPEGAKGVTAAAGWLAVQLGPTALKALVRRIAAWASPPGRSVEIVLGDDTLKVTGLDDTQQQRLIDEWLERQAARA</sequence>
<dbReference type="RefSeq" id="WP_340266513.1">
    <property type="nucleotide sequence ID" value="NZ_JBBEOG010000001.1"/>
</dbReference>